<organism evidence="2 3">
    <name type="scientific">Saccharophagus degradans</name>
    <dbReference type="NCBI Taxonomy" id="86304"/>
    <lineage>
        <taxon>Bacteria</taxon>
        <taxon>Pseudomonadati</taxon>
        <taxon>Pseudomonadota</taxon>
        <taxon>Gammaproteobacteria</taxon>
        <taxon>Cellvibrionales</taxon>
        <taxon>Cellvibrionaceae</taxon>
        <taxon>Saccharophagus</taxon>
    </lineage>
</organism>
<dbReference type="PANTHER" id="PTHR42886">
    <property type="entry name" value="RE40534P-RELATED"/>
    <property type="match status" value="1"/>
</dbReference>
<evidence type="ECO:0000259" key="1">
    <source>
        <dbReference type="Pfam" id="PF12697"/>
    </source>
</evidence>
<evidence type="ECO:0000313" key="2">
    <source>
        <dbReference type="EMBL" id="MDO6424890.1"/>
    </source>
</evidence>
<dbReference type="InterPro" id="IPR029058">
    <property type="entry name" value="AB_hydrolase_fold"/>
</dbReference>
<dbReference type="Pfam" id="PF12697">
    <property type="entry name" value="Abhydrolase_6"/>
    <property type="match status" value="1"/>
</dbReference>
<evidence type="ECO:0000313" key="3">
    <source>
        <dbReference type="Proteomes" id="UP001169760"/>
    </source>
</evidence>
<gene>
    <name evidence="2" type="ORF">Q4521_20540</name>
</gene>
<accession>A0AAW7XAH0</accession>
<protein>
    <recommendedName>
        <fullName evidence="1">AB hydrolase-1 domain-containing protein</fullName>
    </recommendedName>
</protein>
<dbReference type="RefSeq" id="WP_303494157.1">
    <property type="nucleotide sequence ID" value="NZ_JAUOPB010000019.1"/>
</dbReference>
<dbReference type="Gene3D" id="3.40.50.1820">
    <property type="entry name" value="alpha/beta hydrolase"/>
    <property type="match status" value="2"/>
</dbReference>
<feature type="domain" description="AB hydrolase-1" evidence="1">
    <location>
        <begin position="331"/>
        <end position="565"/>
    </location>
</feature>
<name>A0AAW7XAH0_9GAMM</name>
<dbReference type="PANTHER" id="PTHR42886:SF29">
    <property type="entry name" value="PUMMELIG, ISOFORM A"/>
    <property type="match status" value="1"/>
</dbReference>
<dbReference type="SUPFAM" id="SSF53474">
    <property type="entry name" value="alpha/beta-Hydrolases"/>
    <property type="match status" value="2"/>
</dbReference>
<dbReference type="AlphaFoldDB" id="A0AAW7XAH0"/>
<dbReference type="EMBL" id="JAUOPB010000019">
    <property type="protein sequence ID" value="MDO6424890.1"/>
    <property type="molecule type" value="Genomic_DNA"/>
</dbReference>
<dbReference type="InterPro" id="IPR000073">
    <property type="entry name" value="AB_hydrolase_1"/>
</dbReference>
<sequence>MSKSETIYKRKAGWVNQSDASYQAGFNSKLFGWLYTPDSAISQSTGFILCAPVGHEYIHTHRAYRHFAEMLAMHGFPCLRFDYSGVGDSAECAEEDIFSQWVEDINQQANWLKNTIGVTHIVFLGLGFAANMVSMAAEIHGENCSIILWEPYETARSFKRRLGVLAGVSEFKQETEAGYIESAGYAYSDQSLIGLEKFDLSARNLSNIKTCVVVEAQDNREKNSRWLGKLGLEDKAKRIYRPDFTKMLDEPHKTSIPFDVFGEIIALFKAEASVQTAALPSLPKLETTLHATHYIENIYRSDDRLFGVLTTPTNGDTSKPLIILTNAGSAHHVGPSEIYVKLARYLAEHGWCTLRYDLGNLGDSCTGCPEDENFPYAESSLNELEEVIDHFSKDFPSCILAGLCSGAYISFREGLKDNSNVSRVVLVNPLTFEWVDGMSLDVPSPKMQSKEASYYSAALKDKSRWGRLLTGQVSYKSIAVFAVKYTYQKISHVLHDFCLAIGLAKPNKLQAELLHYGSNNTALRFVFSDSDPGFKMLTDDAGSIAAQMIAQKKIKIHFVENADHTFSYKKMQSNFCTKFLAALID</sequence>
<comment type="caution">
    <text evidence="2">The sequence shown here is derived from an EMBL/GenBank/DDBJ whole genome shotgun (WGS) entry which is preliminary data.</text>
</comment>
<dbReference type="Proteomes" id="UP001169760">
    <property type="component" value="Unassembled WGS sequence"/>
</dbReference>
<reference evidence="2" key="1">
    <citation type="submission" date="2023-07" db="EMBL/GenBank/DDBJ databases">
        <title>Genome content predicts the carbon catabolic preferences of heterotrophic bacteria.</title>
        <authorList>
            <person name="Gralka M."/>
        </authorList>
    </citation>
    <scope>NUCLEOTIDE SEQUENCE</scope>
    <source>
        <strain evidence="2">I3M17_2</strain>
    </source>
</reference>
<proteinExistence type="predicted"/>